<name>A0A1E1K9A0_9HELO</name>
<sequence>MLPPAPTCRRALQRQLHTPPDSIWISDEALCSVFQRFCAVSKTRKRYGSFVPGPLENRRRLGKRRMTLQSNAAPTPSSGVASLWGFLSGEVDRQKWQWQAPTSRDTRVEEASSGLPQWLEKWATFPKAPSALPERLMEEEIPRQDLDTTAQNTATSRRKARAITFMGEIRSFGQAIKSCNPEDKPGLCDNFNQNLTEVLSLSIHAERIFLCTMQHVFRDLEQAFADSNEESQRSVALCLAMWKGISKSKVLRPSDFMGKTMKKFARIFCELPMTEALQSLVGNILPSVSKTQLQVMHSSIARLANSWVLSWQETEPMDLDETSIFVAAESVLEATRAVNSLNTMIITQKFEPHAEGNLIAIHEALQLAKEAITSSANSLREAELKIRPHQRSIKALTSALSSLPPGIVRTIIDQCSARIPAHTARTKVDTVVTMQWKWLSFVFQLPDVSERVLLSTWQKYGALLDQAAASKILLDHWMSHGLLERPALTRIVFDVTSSQRRRASRKNFANLLRIMKVEKERDWHKLIFLFNFLNKLGHHETIYKTLVALNDGDLRIPADIMDEILEKMAIANPPLALKSLRTYMFMRFNDAPLRLERCPNLIFAMIGHDPSNTPTIWKLLGIPIYENLPRSTLAKISNYADGQSIERLRPITVEHFTTMATLFAHCNQISQRIAFRNVMQCLFHLRRHRAPITPEFTRALVYAGIARKIETDGWIAKERHEWILSLVERVEGTEVAMSVDEVAGAWNEFISLRVSERDRGNGIAPKW</sequence>
<keyword evidence="2" id="KW-1185">Reference proteome</keyword>
<protein>
    <submittedName>
        <fullName evidence="1">Uncharacterized protein</fullName>
    </submittedName>
</protein>
<reference evidence="2" key="1">
    <citation type="submission" date="2016-03" db="EMBL/GenBank/DDBJ databases">
        <authorList>
            <person name="Guldener U."/>
        </authorList>
    </citation>
    <scope>NUCLEOTIDE SEQUENCE [LARGE SCALE GENOMIC DNA]</scope>
    <source>
        <strain evidence="2">04CH-RAC-A.6.1</strain>
    </source>
</reference>
<proteinExistence type="predicted"/>
<gene>
    <name evidence="1" type="ORF">RAG0_04582</name>
</gene>
<evidence type="ECO:0000313" key="2">
    <source>
        <dbReference type="Proteomes" id="UP000178912"/>
    </source>
</evidence>
<dbReference type="EMBL" id="FJUX01000019">
    <property type="protein sequence ID" value="CZS94659.1"/>
    <property type="molecule type" value="Genomic_DNA"/>
</dbReference>
<organism evidence="1 2">
    <name type="scientific">Rhynchosporium agropyri</name>
    <dbReference type="NCBI Taxonomy" id="914238"/>
    <lineage>
        <taxon>Eukaryota</taxon>
        <taxon>Fungi</taxon>
        <taxon>Dikarya</taxon>
        <taxon>Ascomycota</taxon>
        <taxon>Pezizomycotina</taxon>
        <taxon>Leotiomycetes</taxon>
        <taxon>Helotiales</taxon>
        <taxon>Ploettnerulaceae</taxon>
        <taxon>Rhynchosporium</taxon>
    </lineage>
</organism>
<dbReference type="Proteomes" id="UP000178912">
    <property type="component" value="Unassembled WGS sequence"/>
</dbReference>
<dbReference type="AlphaFoldDB" id="A0A1E1K9A0"/>
<evidence type="ECO:0000313" key="1">
    <source>
        <dbReference type="EMBL" id="CZS94659.1"/>
    </source>
</evidence>
<accession>A0A1E1K9A0</accession>
<dbReference type="OrthoDB" id="5428038at2759"/>